<protein>
    <submittedName>
        <fullName evidence="3">Flagellar biosynthesis GTPase FlhF</fullName>
    </submittedName>
</protein>
<feature type="compositionally biased region" description="Basic and acidic residues" evidence="1">
    <location>
        <begin position="89"/>
        <end position="116"/>
    </location>
</feature>
<feature type="region of interest" description="Disordered" evidence="1">
    <location>
        <begin position="34"/>
        <end position="136"/>
    </location>
</feature>
<sequence length="175" mass="20275">MDQLINLFLSNPLFIIIGIFALISFMSRISKAGQTNQRQEQQGQREPNKEEPQKIDWRDIFNQEEEKAEPSPVRQEQVEPSSYAPSQHQESEVRNDLYDRLEEMKTKKREAQERVSRQKQAVSAQQTQSSSSELSLNFKNVTGKEAMKAVVWAEVLGSPRSRKPHKSFAQPPRKY</sequence>
<keyword evidence="4" id="KW-1185">Reference proteome</keyword>
<evidence type="ECO:0000256" key="2">
    <source>
        <dbReference type="SAM" id="Phobius"/>
    </source>
</evidence>
<evidence type="ECO:0000313" key="4">
    <source>
        <dbReference type="Proteomes" id="UP001225034"/>
    </source>
</evidence>
<keyword evidence="3" id="KW-0966">Cell projection</keyword>
<feature type="transmembrane region" description="Helical" evidence="2">
    <location>
        <begin position="12"/>
        <end position="29"/>
    </location>
</feature>
<keyword evidence="3" id="KW-0969">Cilium</keyword>
<name>A0ABT9YCG4_9BACI</name>
<feature type="compositionally biased region" description="Low complexity" evidence="1">
    <location>
        <begin position="34"/>
        <end position="45"/>
    </location>
</feature>
<dbReference type="RefSeq" id="WP_306979288.1">
    <property type="nucleotide sequence ID" value="NZ_JAUSUA010000001.1"/>
</dbReference>
<evidence type="ECO:0000313" key="3">
    <source>
        <dbReference type="EMBL" id="MDQ0205537.1"/>
    </source>
</evidence>
<dbReference type="Proteomes" id="UP001225034">
    <property type="component" value="Unassembled WGS sequence"/>
</dbReference>
<keyword evidence="3" id="KW-0282">Flagellum</keyword>
<evidence type="ECO:0000256" key="1">
    <source>
        <dbReference type="SAM" id="MobiDB-lite"/>
    </source>
</evidence>
<keyword evidence="2" id="KW-1133">Transmembrane helix</keyword>
<dbReference type="EMBL" id="JAUSUA010000001">
    <property type="protein sequence ID" value="MDQ0205537.1"/>
    <property type="molecule type" value="Genomic_DNA"/>
</dbReference>
<keyword evidence="2" id="KW-0812">Transmembrane</keyword>
<accession>A0ABT9YCG4</accession>
<feature type="region of interest" description="Disordered" evidence="1">
    <location>
        <begin position="155"/>
        <end position="175"/>
    </location>
</feature>
<feature type="compositionally biased region" description="Low complexity" evidence="1">
    <location>
        <begin position="118"/>
        <end position="132"/>
    </location>
</feature>
<gene>
    <name evidence="3" type="ORF">J2S05_000311</name>
</gene>
<organism evidence="3 4">
    <name type="scientific">Alkalicoccobacillus murimartini</name>
    <dbReference type="NCBI Taxonomy" id="171685"/>
    <lineage>
        <taxon>Bacteria</taxon>
        <taxon>Bacillati</taxon>
        <taxon>Bacillota</taxon>
        <taxon>Bacilli</taxon>
        <taxon>Bacillales</taxon>
        <taxon>Bacillaceae</taxon>
        <taxon>Alkalicoccobacillus</taxon>
    </lineage>
</organism>
<comment type="caution">
    <text evidence="3">The sequence shown here is derived from an EMBL/GenBank/DDBJ whole genome shotgun (WGS) entry which is preliminary data.</text>
</comment>
<feature type="compositionally biased region" description="Basic and acidic residues" evidence="1">
    <location>
        <begin position="46"/>
        <end position="69"/>
    </location>
</feature>
<feature type="compositionally biased region" description="Polar residues" evidence="1">
    <location>
        <begin position="78"/>
        <end position="88"/>
    </location>
</feature>
<proteinExistence type="predicted"/>
<reference evidence="3 4" key="1">
    <citation type="submission" date="2023-07" db="EMBL/GenBank/DDBJ databases">
        <title>Genomic Encyclopedia of Type Strains, Phase IV (KMG-IV): sequencing the most valuable type-strain genomes for metagenomic binning, comparative biology and taxonomic classification.</title>
        <authorList>
            <person name="Goeker M."/>
        </authorList>
    </citation>
    <scope>NUCLEOTIDE SEQUENCE [LARGE SCALE GENOMIC DNA]</scope>
    <source>
        <strain evidence="3 4">DSM 19154</strain>
    </source>
</reference>
<keyword evidence="2" id="KW-0472">Membrane</keyword>